<dbReference type="GO" id="GO:0004419">
    <property type="term" value="F:hydroxymethylglutaryl-CoA lyase activity"/>
    <property type="evidence" value="ECO:0007669"/>
    <property type="project" value="TreeGrafter"/>
</dbReference>
<feature type="domain" description="Pyruvate carboxyltransferase" evidence="4">
    <location>
        <begin position="14"/>
        <end position="279"/>
    </location>
</feature>
<dbReference type="GO" id="GO:0006552">
    <property type="term" value="P:L-leucine catabolic process"/>
    <property type="evidence" value="ECO:0007669"/>
    <property type="project" value="TreeGrafter"/>
</dbReference>
<evidence type="ECO:0000256" key="1">
    <source>
        <dbReference type="ARBA" id="ARBA00009405"/>
    </source>
</evidence>
<dbReference type="SUPFAM" id="SSF51569">
    <property type="entry name" value="Aldolase"/>
    <property type="match status" value="1"/>
</dbReference>
<dbReference type="PANTHER" id="PTHR42738">
    <property type="entry name" value="HYDROXYMETHYLGLUTARYL-COA LYASE"/>
    <property type="match status" value="1"/>
</dbReference>
<dbReference type="Proteomes" id="UP000008229">
    <property type="component" value="Chromosome"/>
</dbReference>
<evidence type="ECO:0000313" key="5">
    <source>
        <dbReference type="EMBL" id="ADB52393.1"/>
    </source>
</evidence>
<keyword evidence="3" id="KW-0456">Lyase</keyword>
<dbReference type="HOGENOM" id="CLU_022138_3_2_11"/>
<name>D3F3M8_CONWI</name>
<evidence type="ECO:0000313" key="6">
    <source>
        <dbReference type="Proteomes" id="UP000008229"/>
    </source>
</evidence>
<dbReference type="PROSITE" id="PS50991">
    <property type="entry name" value="PYR_CT"/>
    <property type="match status" value="1"/>
</dbReference>
<dbReference type="GO" id="GO:0016740">
    <property type="term" value="F:transferase activity"/>
    <property type="evidence" value="ECO:0007669"/>
    <property type="project" value="UniProtKB-KW"/>
</dbReference>
<accession>D3F3M8</accession>
<dbReference type="InterPro" id="IPR043594">
    <property type="entry name" value="HMGL"/>
</dbReference>
<dbReference type="GO" id="GO:0046951">
    <property type="term" value="P:ketone body biosynthetic process"/>
    <property type="evidence" value="ECO:0007669"/>
    <property type="project" value="TreeGrafter"/>
</dbReference>
<dbReference type="GO" id="GO:0046872">
    <property type="term" value="F:metal ion binding"/>
    <property type="evidence" value="ECO:0007669"/>
    <property type="project" value="UniProtKB-KW"/>
</dbReference>
<proteinExistence type="inferred from homology"/>
<keyword evidence="6" id="KW-1185">Reference proteome</keyword>
<dbReference type="InterPro" id="IPR000891">
    <property type="entry name" value="PYR_CT"/>
</dbReference>
<reference evidence="5 6" key="1">
    <citation type="journal article" date="2010" name="Stand. Genomic Sci.">
        <title>Complete genome sequence of Conexibacter woesei type strain (ID131577).</title>
        <authorList>
            <person name="Pukall R."/>
            <person name="Lapidus A."/>
            <person name="Glavina Del Rio T."/>
            <person name="Copeland A."/>
            <person name="Tice H."/>
            <person name="Cheng J.-F."/>
            <person name="Lucas S."/>
            <person name="Chen F."/>
            <person name="Nolan M."/>
            <person name="Bruce D."/>
            <person name="Goodwin L."/>
            <person name="Pitluck S."/>
            <person name="Mavromatis K."/>
            <person name="Ivanova N."/>
            <person name="Ovchinnikova G."/>
            <person name="Pati A."/>
            <person name="Chen A."/>
            <person name="Palaniappan K."/>
            <person name="Land M."/>
            <person name="Hauser L."/>
            <person name="Chang Y.-J."/>
            <person name="Jeffries C.D."/>
            <person name="Chain P."/>
            <person name="Meincke L."/>
            <person name="Sims D."/>
            <person name="Brettin T."/>
            <person name="Detter J.C."/>
            <person name="Rohde M."/>
            <person name="Goeker M."/>
            <person name="Bristow J."/>
            <person name="Eisen J.A."/>
            <person name="Markowitz V."/>
            <person name="Kyrpides N.C."/>
            <person name="Klenk H.-P."/>
            <person name="Hugenholtz P."/>
        </authorList>
    </citation>
    <scope>NUCLEOTIDE SEQUENCE [LARGE SCALE GENOMIC DNA]</scope>
    <source>
        <strain evidence="6">DSM 14684 / CIP 108061 / JCM 11494 / NBRC 100937 / ID131577</strain>
    </source>
</reference>
<keyword evidence="2" id="KW-0479">Metal-binding</keyword>
<dbReference type="InterPro" id="IPR013785">
    <property type="entry name" value="Aldolase_TIM"/>
</dbReference>
<dbReference type="STRING" id="469383.Cwoe_3976"/>
<evidence type="ECO:0000259" key="4">
    <source>
        <dbReference type="PROSITE" id="PS50991"/>
    </source>
</evidence>
<dbReference type="PANTHER" id="PTHR42738:SF7">
    <property type="entry name" value="HYDROXYMETHYLGLUTARYL-COA LYASE"/>
    <property type="match status" value="1"/>
</dbReference>
<dbReference type="Gene3D" id="3.20.20.70">
    <property type="entry name" value="Aldolase class I"/>
    <property type="match status" value="1"/>
</dbReference>
<sequence length="317" mass="32941">MKPTSNDFQQPAGVEICEVGPRDGLQNHPTLLGVRDRIELVERLSRTGVPRLETTSFVNERRVPAMAGADEVAKGLARSPGLRRAALVLNERGYERLAAADLDEVHVAFAASEELNRRNQNASPAQSCAAALAIVERAHADGRSASVTIAAAFGCPFEGVVDPGVVLDYAARVIDGGADEVVFADTIGVGVPAQVRRLVAGGRACGGRVGVHLHNTRNTGYANAYAALEAGAQLLDASIGGLGGCPFSPGATGNIATEDLVYLLHGEGVSTGIDLDALIEVSIWLEGVLGTDLPGQLHRAGGFPPPVMTTASRGSKR</sequence>
<dbReference type="NCBIfam" id="NF004283">
    <property type="entry name" value="PRK05692.1"/>
    <property type="match status" value="1"/>
</dbReference>
<dbReference type="OrthoDB" id="9784013at2"/>
<dbReference type="KEGG" id="cwo:Cwoe_3976"/>
<dbReference type="eggNOG" id="COG0119">
    <property type="taxonomic scope" value="Bacteria"/>
</dbReference>
<organism evidence="5 6">
    <name type="scientific">Conexibacter woesei (strain DSM 14684 / CCUG 47730 / CIP 108061 / JCM 11494 / NBRC 100937 / ID131577)</name>
    <dbReference type="NCBI Taxonomy" id="469383"/>
    <lineage>
        <taxon>Bacteria</taxon>
        <taxon>Bacillati</taxon>
        <taxon>Actinomycetota</taxon>
        <taxon>Thermoleophilia</taxon>
        <taxon>Solirubrobacterales</taxon>
        <taxon>Conexibacteraceae</taxon>
        <taxon>Conexibacter</taxon>
    </lineage>
</organism>
<dbReference type="CDD" id="cd07938">
    <property type="entry name" value="DRE_TIM_HMGL"/>
    <property type="match status" value="1"/>
</dbReference>
<dbReference type="Pfam" id="PF00682">
    <property type="entry name" value="HMGL-like"/>
    <property type="match status" value="1"/>
</dbReference>
<evidence type="ECO:0000256" key="3">
    <source>
        <dbReference type="ARBA" id="ARBA00023239"/>
    </source>
</evidence>
<evidence type="ECO:0000256" key="2">
    <source>
        <dbReference type="ARBA" id="ARBA00022723"/>
    </source>
</evidence>
<keyword evidence="5" id="KW-0808">Transferase</keyword>
<reference evidence="6" key="2">
    <citation type="submission" date="2010-01" db="EMBL/GenBank/DDBJ databases">
        <title>The complete genome of Conexibacter woesei DSM 14684.</title>
        <authorList>
            <consortium name="US DOE Joint Genome Institute (JGI-PGF)"/>
            <person name="Lucas S."/>
            <person name="Copeland A."/>
            <person name="Lapidus A."/>
            <person name="Glavina del Rio T."/>
            <person name="Dalin E."/>
            <person name="Tice H."/>
            <person name="Bruce D."/>
            <person name="Goodwin L."/>
            <person name="Pitluck S."/>
            <person name="Kyrpides N."/>
            <person name="Mavromatis K."/>
            <person name="Ivanova N."/>
            <person name="Mikhailova N."/>
            <person name="Chertkov O."/>
            <person name="Brettin T."/>
            <person name="Detter J.C."/>
            <person name="Han C."/>
            <person name="Larimer F."/>
            <person name="Land M."/>
            <person name="Hauser L."/>
            <person name="Markowitz V."/>
            <person name="Cheng J.-F."/>
            <person name="Hugenholtz P."/>
            <person name="Woyke T."/>
            <person name="Wu D."/>
            <person name="Pukall R."/>
            <person name="Steenblock K."/>
            <person name="Schneider S."/>
            <person name="Klenk H.-P."/>
            <person name="Eisen J.A."/>
        </authorList>
    </citation>
    <scope>NUCLEOTIDE SEQUENCE [LARGE SCALE GENOMIC DNA]</scope>
    <source>
        <strain evidence="6">DSM 14684 / CIP 108061 / JCM 11494 / NBRC 100937 / ID131577</strain>
    </source>
</reference>
<protein>
    <submittedName>
        <fullName evidence="5">Pyruvate carboxyltransferase</fullName>
    </submittedName>
</protein>
<gene>
    <name evidence="5" type="ordered locus">Cwoe_3976</name>
</gene>
<dbReference type="EMBL" id="CP001854">
    <property type="protein sequence ID" value="ADB52393.1"/>
    <property type="molecule type" value="Genomic_DNA"/>
</dbReference>
<dbReference type="RefSeq" id="WP_012935444.1">
    <property type="nucleotide sequence ID" value="NC_013739.1"/>
</dbReference>
<dbReference type="AlphaFoldDB" id="D3F3M8"/>
<comment type="similarity">
    <text evidence="1">Belongs to the HMG-CoA lyase family.</text>
</comment>
<keyword evidence="5" id="KW-0670">Pyruvate</keyword>